<protein>
    <submittedName>
        <fullName evidence="1">Uncharacterized protein</fullName>
    </submittedName>
</protein>
<organism evidence="1 2">
    <name type="scientific">Candidatus Caccosoma faecigallinarum</name>
    <dbReference type="NCBI Taxonomy" id="2840720"/>
    <lineage>
        <taxon>Bacteria</taxon>
        <taxon>Bacillati</taxon>
        <taxon>Bacillota</taxon>
        <taxon>Bacillota incertae sedis</taxon>
        <taxon>Candidatus Caccosoma</taxon>
    </lineage>
</organism>
<reference evidence="1" key="1">
    <citation type="submission" date="2020-10" db="EMBL/GenBank/DDBJ databases">
        <authorList>
            <person name="Gilroy R."/>
        </authorList>
    </citation>
    <scope>NUCLEOTIDE SEQUENCE</scope>
    <source>
        <strain evidence="1">14508</strain>
    </source>
</reference>
<name>A0A9D1G7A2_9FIRM</name>
<evidence type="ECO:0000313" key="1">
    <source>
        <dbReference type="EMBL" id="HIT17011.1"/>
    </source>
</evidence>
<dbReference type="AlphaFoldDB" id="A0A9D1G7A2"/>
<proteinExistence type="predicted"/>
<dbReference type="EMBL" id="DVKI01000042">
    <property type="protein sequence ID" value="HIT17011.1"/>
    <property type="molecule type" value="Genomic_DNA"/>
</dbReference>
<sequence>MKKFLCAFLVISFLWTNHTSLKVEASNDYNVDLENYIIDDEYQIVENNLAVYGNQQNFSQKDFLNVVDLGGDKIYLNYRTDYEINLPYDLFVVVKNDGKTFNYEYRMAELNEDDLLENIKIYLRRNNNEILNAYNQTYNIATASINSSVPTTFIDAVATANITVDFAPYGYVVSRIAFSEYEANNQNSLFIAKVISTFVPGCVANSNGLKNYTKNSYIFGGYTHITLEQAYDRNDEINGIRYGATPYFKDYWPVNNPTTVTISSSTQQGVSYGLSTKDGFSIGGNISYGYSKSITTTEPQVSAQLAPNLKEAQWAYVFRSFGTFSFDQESNYMYEIGKAGNNMIFGDVRLKIDYSTTFLTFGIKEENYSLDLMVRPSNGRIWDFSNGMI</sequence>
<comment type="caution">
    <text evidence="1">The sequence shown here is derived from an EMBL/GenBank/DDBJ whole genome shotgun (WGS) entry which is preliminary data.</text>
</comment>
<accession>A0A9D1G7A2</accession>
<evidence type="ECO:0000313" key="2">
    <source>
        <dbReference type="Proteomes" id="UP000886893"/>
    </source>
</evidence>
<reference evidence="1" key="2">
    <citation type="journal article" date="2021" name="PeerJ">
        <title>Extensive microbial diversity within the chicken gut microbiome revealed by metagenomics and culture.</title>
        <authorList>
            <person name="Gilroy R."/>
            <person name="Ravi A."/>
            <person name="Getino M."/>
            <person name="Pursley I."/>
            <person name="Horton D.L."/>
            <person name="Alikhan N.F."/>
            <person name="Baker D."/>
            <person name="Gharbi K."/>
            <person name="Hall N."/>
            <person name="Watson M."/>
            <person name="Adriaenssens E.M."/>
            <person name="Foster-Nyarko E."/>
            <person name="Jarju S."/>
            <person name="Secka A."/>
            <person name="Antonio M."/>
            <person name="Oren A."/>
            <person name="Chaudhuri R.R."/>
            <person name="La Ragione R."/>
            <person name="Hildebrand F."/>
            <person name="Pallen M.J."/>
        </authorList>
    </citation>
    <scope>NUCLEOTIDE SEQUENCE</scope>
    <source>
        <strain evidence="1">14508</strain>
    </source>
</reference>
<gene>
    <name evidence="1" type="ORF">IAD04_01350</name>
</gene>
<dbReference type="Proteomes" id="UP000886893">
    <property type="component" value="Unassembled WGS sequence"/>
</dbReference>